<dbReference type="Pfam" id="PF13516">
    <property type="entry name" value="LRR_6"/>
    <property type="match status" value="1"/>
</dbReference>
<dbReference type="InterPro" id="IPR001611">
    <property type="entry name" value="Leu-rich_rpt"/>
</dbReference>
<dbReference type="InterPro" id="IPR036047">
    <property type="entry name" value="F-box-like_dom_sf"/>
</dbReference>
<evidence type="ECO:0000313" key="2">
    <source>
        <dbReference type="EMBL" id="PPR90108.1"/>
    </source>
</evidence>
<dbReference type="InterPro" id="IPR001810">
    <property type="entry name" value="F-box_dom"/>
</dbReference>
<dbReference type="EMBL" id="KZ667724">
    <property type="protein sequence ID" value="PPR90108.1"/>
    <property type="molecule type" value="Genomic_DNA"/>
</dbReference>
<accession>A0A2P5WG91</accession>
<dbReference type="InterPro" id="IPR006553">
    <property type="entry name" value="Leu-rich_rpt_Cys-con_subtyp"/>
</dbReference>
<evidence type="ECO:0000313" key="3">
    <source>
        <dbReference type="Proteomes" id="UP000239757"/>
    </source>
</evidence>
<dbReference type="SMART" id="SM00256">
    <property type="entry name" value="FBOX"/>
    <property type="match status" value="1"/>
</dbReference>
<dbReference type="Gene3D" id="1.20.1280.50">
    <property type="match status" value="1"/>
</dbReference>
<dbReference type="AlphaFoldDB" id="A0A2P5WG91"/>
<feature type="domain" description="F-box" evidence="1">
    <location>
        <begin position="45"/>
        <end position="91"/>
    </location>
</feature>
<dbReference type="Proteomes" id="UP000239757">
    <property type="component" value="Unassembled WGS sequence"/>
</dbReference>
<dbReference type="InterPro" id="IPR032675">
    <property type="entry name" value="LRR_dom_sf"/>
</dbReference>
<dbReference type="CDD" id="cd22159">
    <property type="entry name" value="F-box_AtTIR1-like"/>
    <property type="match status" value="1"/>
</dbReference>
<dbReference type="Pfam" id="PF25372">
    <property type="entry name" value="DUF7885"/>
    <property type="match status" value="2"/>
</dbReference>
<dbReference type="PROSITE" id="PS50181">
    <property type="entry name" value="FBOX"/>
    <property type="match status" value="1"/>
</dbReference>
<gene>
    <name evidence="2" type="ORF">GOBAR_AA30571</name>
</gene>
<dbReference type="PANTHER" id="PTHR13318:SF92">
    <property type="entry name" value="F-BOX_LRR-REPEAT PROTEIN 8-RELATED"/>
    <property type="match status" value="1"/>
</dbReference>
<dbReference type="OrthoDB" id="423607at2759"/>
<dbReference type="PANTHER" id="PTHR13318">
    <property type="entry name" value="PARTNER OF PAIRED, ISOFORM B-RELATED"/>
    <property type="match status" value="1"/>
</dbReference>
<reference evidence="2 3" key="1">
    <citation type="submission" date="2015-01" db="EMBL/GenBank/DDBJ databases">
        <title>Genome of allotetraploid Gossypium barbadense reveals genomic plasticity and fiber elongation in cotton evolution.</title>
        <authorList>
            <person name="Chen X."/>
            <person name="Liu X."/>
            <person name="Zhao B."/>
            <person name="Zheng H."/>
            <person name="Hu Y."/>
            <person name="Lu G."/>
            <person name="Yang C."/>
            <person name="Chen J."/>
            <person name="Shan C."/>
            <person name="Zhang L."/>
            <person name="Zhou Y."/>
            <person name="Wang L."/>
            <person name="Guo W."/>
            <person name="Bai Y."/>
            <person name="Ruan J."/>
            <person name="Shangguan X."/>
            <person name="Mao Y."/>
            <person name="Jiang J."/>
            <person name="Zhu Y."/>
            <person name="Lei J."/>
            <person name="Kang H."/>
            <person name="Chen S."/>
            <person name="He X."/>
            <person name="Wang R."/>
            <person name="Wang Y."/>
            <person name="Chen J."/>
            <person name="Wang L."/>
            <person name="Yu S."/>
            <person name="Wang B."/>
            <person name="Wei J."/>
            <person name="Song S."/>
            <person name="Lu X."/>
            <person name="Gao Z."/>
            <person name="Gu W."/>
            <person name="Deng X."/>
            <person name="Ma D."/>
            <person name="Wang S."/>
            <person name="Liang W."/>
            <person name="Fang L."/>
            <person name="Cai C."/>
            <person name="Zhu X."/>
            <person name="Zhou B."/>
            <person name="Zhang Y."/>
            <person name="Chen Z."/>
            <person name="Xu S."/>
            <person name="Zhu R."/>
            <person name="Wang S."/>
            <person name="Zhang T."/>
            <person name="Zhao G."/>
        </authorList>
    </citation>
    <scope>NUCLEOTIDE SEQUENCE [LARGE SCALE GENOMIC DNA]</scope>
    <source>
        <strain evidence="3">cv. Xinhai21</strain>
        <tissue evidence="2">Leaf</tissue>
    </source>
</reference>
<proteinExistence type="predicted"/>
<dbReference type="SMART" id="SM00367">
    <property type="entry name" value="LRR_CC"/>
    <property type="match status" value="11"/>
</dbReference>
<dbReference type="GO" id="GO:0019005">
    <property type="term" value="C:SCF ubiquitin ligase complex"/>
    <property type="evidence" value="ECO:0007669"/>
    <property type="project" value="TreeGrafter"/>
</dbReference>
<sequence length="699" mass="74844">MGQSVSSAKLTTRRDCYHSQRSYSRSTVLISPMKTEEAEVIDELSDFISDLPDECLACVFQCLTPADRKRCSLVCRRWLRIEGQNRHRLSLNAQSDLHPLIPSIFSRFDAVTKLALKCDRRSVGIGDEALASISERCPNLTRLKLRACRDLTDAGMLAFAKNCRGLKKLSCGSCTFGAKGMNAVLDNCPALEELSVKRLRGIIDGAAAEPIGPGLAAASLKTICLKELYNGQCFGPLIIGARNLRSLKLFRCSGDWDKLFPLIMDQVTSIIEIHMERIQVSDVGLEAISNSLNLEILHLVKTPECTNAGLGAVAEKCKLLRKLHIDGWKANRIGDHGLIAVAKSCSNLQELVLIGVNPTKLSLEMLASNCQNLERLALCGSDTVGDAEICCIALKCIALKKLCIKSCPISDHGMEALASGCPNLVKVKVKKCRGVTPEGADWLRANRGSLSVNLDMGEHLDVTANDGVVQDNGDGIPPVVAGAVAEKCKLLRKLHIDGWKANRIGDHGLIAVAKSCSNLQELVLIGVNPTKLSLEMLASNCQNLERLALCGSDTVGDAEICCIALKCIALKKLCIKSCPISDHGMEALASGCPNLVKVKVKKCRGVTPEGADWLRANRGSLSVNLDMGEHLDVTANDGVVQDNGDGIPPVVAGQIGAPGIASSSTARSTSFKLSGLLGGRSFMACTLRRLASSNGSSRS</sequence>
<dbReference type="FunFam" id="1.20.1280.50:FF:000023">
    <property type="entry name" value="F-box/LRR-repeat protein 4"/>
    <property type="match status" value="1"/>
</dbReference>
<evidence type="ECO:0000259" key="1">
    <source>
        <dbReference type="PROSITE" id="PS50181"/>
    </source>
</evidence>
<dbReference type="FunFam" id="3.80.10.10:FF:000449">
    <property type="entry name" value="F-box protein SKIP2"/>
    <property type="match status" value="1"/>
</dbReference>
<dbReference type="InterPro" id="IPR057207">
    <property type="entry name" value="FBXL15_LRR"/>
</dbReference>
<dbReference type="Gene3D" id="3.80.10.10">
    <property type="entry name" value="Ribonuclease Inhibitor"/>
    <property type="match status" value="2"/>
</dbReference>
<organism evidence="2 3">
    <name type="scientific">Gossypium barbadense</name>
    <name type="common">Sea Island cotton</name>
    <name type="synonym">Hibiscus barbadensis</name>
    <dbReference type="NCBI Taxonomy" id="3634"/>
    <lineage>
        <taxon>Eukaryota</taxon>
        <taxon>Viridiplantae</taxon>
        <taxon>Streptophyta</taxon>
        <taxon>Embryophyta</taxon>
        <taxon>Tracheophyta</taxon>
        <taxon>Spermatophyta</taxon>
        <taxon>Magnoliopsida</taxon>
        <taxon>eudicotyledons</taxon>
        <taxon>Gunneridae</taxon>
        <taxon>Pentapetalae</taxon>
        <taxon>rosids</taxon>
        <taxon>malvids</taxon>
        <taxon>Malvales</taxon>
        <taxon>Malvaceae</taxon>
        <taxon>Malvoideae</taxon>
        <taxon>Gossypium</taxon>
    </lineage>
</organism>
<protein>
    <recommendedName>
        <fullName evidence="1">F-box domain-containing protein</fullName>
    </recommendedName>
</protein>
<name>A0A2P5WG91_GOSBA</name>
<dbReference type="SUPFAM" id="SSF81383">
    <property type="entry name" value="F-box domain"/>
    <property type="match status" value="1"/>
</dbReference>
<dbReference type="GO" id="GO:0031146">
    <property type="term" value="P:SCF-dependent proteasomal ubiquitin-dependent protein catabolic process"/>
    <property type="evidence" value="ECO:0007669"/>
    <property type="project" value="TreeGrafter"/>
</dbReference>
<dbReference type="Pfam" id="PF12937">
    <property type="entry name" value="F-box-like"/>
    <property type="match status" value="1"/>
</dbReference>
<dbReference type="SUPFAM" id="SSF52047">
    <property type="entry name" value="RNI-like"/>
    <property type="match status" value="2"/>
</dbReference>